<feature type="region of interest" description="Disordered" evidence="7">
    <location>
        <begin position="199"/>
        <end position="224"/>
    </location>
</feature>
<comment type="caution">
    <text evidence="9">The sequence shown here is derived from an EMBL/GenBank/DDBJ whole genome shotgun (WGS) entry which is preliminary data.</text>
</comment>
<feature type="transmembrane region" description="Helical" evidence="8">
    <location>
        <begin position="292"/>
        <end position="314"/>
    </location>
</feature>
<comment type="cofactor">
    <cofactor evidence="1">
        <name>Zn(2+)</name>
        <dbReference type="ChEBI" id="CHEBI:29105"/>
    </cofactor>
</comment>
<keyword evidence="10" id="KW-1185">Reference proteome</keyword>
<name>A0ABD5NIT5_9EURY</name>
<evidence type="ECO:0000256" key="4">
    <source>
        <dbReference type="ARBA" id="ARBA00022801"/>
    </source>
</evidence>
<evidence type="ECO:0008006" key="11">
    <source>
        <dbReference type="Google" id="ProtNLM"/>
    </source>
</evidence>
<reference evidence="9 10" key="1">
    <citation type="journal article" date="2019" name="Int. J. Syst. Evol. Microbiol.">
        <title>The Global Catalogue of Microorganisms (GCM) 10K type strain sequencing project: providing services to taxonomists for standard genome sequencing and annotation.</title>
        <authorList>
            <consortium name="The Broad Institute Genomics Platform"/>
            <consortium name="The Broad Institute Genome Sequencing Center for Infectious Disease"/>
            <person name="Wu L."/>
            <person name="Ma J."/>
        </authorList>
    </citation>
    <scope>NUCLEOTIDE SEQUENCE [LARGE SCALE GENOMIC DNA]</scope>
    <source>
        <strain evidence="9 10">IBRC-M 10256</strain>
    </source>
</reference>
<feature type="region of interest" description="Disordered" evidence="7">
    <location>
        <begin position="243"/>
        <end position="277"/>
    </location>
</feature>
<keyword evidence="8" id="KW-0812">Transmembrane</keyword>
<keyword evidence="5" id="KW-0862">Zinc</keyword>
<keyword evidence="8" id="KW-1133">Transmembrane helix</keyword>
<evidence type="ECO:0000256" key="5">
    <source>
        <dbReference type="ARBA" id="ARBA00022833"/>
    </source>
</evidence>
<evidence type="ECO:0000256" key="2">
    <source>
        <dbReference type="ARBA" id="ARBA00022670"/>
    </source>
</evidence>
<evidence type="ECO:0000256" key="3">
    <source>
        <dbReference type="ARBA" id="ARBA00022723"/>
    </source>
</evidence>
<dbReference type="GO" id="GO:0006508">
    <property type="term" value="P:proteolysis"/>
    <property type="evidence" value="ECO:0007669"/>
    <property type="project" value="UniProtKB-KW"/>
</dbReference>
<feature type="compositionally biased region" description="Basic and acidic residues" evidence="7">
    <location>
        <begin position="243"/>
        <end position="265"/>
    </location>
</feature>
<dbReference type="RefSeq" id="WP_256532215.1">
    <property type="nucleotide sequence ID" value="NZ_CP101824.1"/>
</dbReference>
<accession>A0ABD5NIT5</accession>
<dbReference type="Proteomes" id="UP001595846">
    <property type="component" value="Unassembled WGS sequence"/>
</dbReference>
<organism evidence="9 10">
    <name type="scientific">Halovivax cerinus</name>
    <dbReference type="NCBI Taxonomy" id="1487865"/>
    <lineage>
        <taxon>Archaea</taxon>
        <taxon>Methanobacteriati</taxon>
        <taxon>Methanobacteriota</taxon>
        <taxon>Stenosarchaea group</taxon>
        <taxon>Halobacteria</taxon>
        <taxon>Halobacteriales</taxon>
        <taxon>Natrialbaceae</taxon>
        <taxon>Halovivax</taxon>
    </lineage>
</organism>
<keyword evidence="6" id="KW-0482">Metalloprotease</keyword>
<dbReference type="GeneID" id="73904993"/>
<dbReference type="AlphaFoldDB" id="A0ABD5NIT5"/>
<dbReference type="Pfam" id="PF07998">
    <property type="entry name" value="Peptidase_M54"/>
    <property type="match status" value="1"/>
</dbReference>
<evidence type="ECO:0000313" key="10">
    <source>
        <dbReference type="Proteomes" id="UP001595846"/>
    </source>
</evidence>
<evidence type="ECO:0000256" key="1">
    <source>
        <dbReference type="ARBA" id="ARBA00001947"/>
    </source>
</evidence>
<dbReference type="GO" id="GO:0046872">
    <property type="term" value="F:metal ion binding"/>
    <property type="evidence" value="ECO:0007669"/>
    <property type="project" value="UniProtKB-KW"/>
</dbReference>
<evidence type="ECO:0000256" key="6">
    <source>
        <dbReference type="ARBA" id="ARBA00023049"/>
    </source>
</evidence>
<keyword evidence="4" id="KW-0378">Hydrolase</keyword>
<feature type="transmembrane region" description="Helical" evidence="8">
    <location>
        <begin position="326"/>
        <end position="344"/>
    </location>
</feature>
<dbReference type="Gene3D" id="3.40.390.10">
    <property type="entry name" value="Collagenase (Catalytic Domain)"/>
    <property type="match status" value="1"/>
</dbReference>
<sequence>MTIFPPTRRPTVDLVVFGDEPAEMVPIARRTLNDRFGIDPGVRRVESVDHYAEPVVCWDEPTYFPVEALLDPTTDASEADREIGLVAEPLVLDGTPGIFGVALVGDTASVITSDPLTGDDDRFDSRVEKQVTKQLGHLFGIEATHEGCVFAETSTVFGLDETPPTFCESCRDRLTNPATSPKSPDWFVRDTHAYREIAGGDAPTVSANETEERTAPTTDESAAIEVDESATPVTDEEMAAVIDDRTEVGASAPDRRQSATVDRRRSSAGQSVAPDSRLPDALRRPVHGIYRYARVWALILCFASFALLGLLVELELYVRLVGSEPSTAVIWGMLVGAAIIGYYGQRTARRWVRRGRSVLARS</sequence>
<dbReference type="EMBL" id="JBHSAQ010000001">
    <property type="protein sequence ID" value="MFC3956846.1"/>
    <property type="molecule type" value="Genomic_DNA"/>
</dbReference>
<dbReference type="InterPro" id="IPR012962">
    <property type="entry name" value="Pept_M54_archaemetzincn"/>
</dbReference>
<keyword evidence="8" id="KW-0472">Membrane</keyword>
<evidence type="ECO:0000313" key="9">
    <source>
        <dbReference type="EMBL" id="MFC3956846.1"/>
    </source>
</evidence>
<dbReference type="GO" id="GO:0008237">
    <property type="term" value="F:metallopeptidase activity"/>
    <property type="evidence" value="ECO:0007669"/>
    <property type="project" value="UniProtKB-KW"/>
</dbReference>
<keyword evidence="3" id="KW-0479">Metal-binding</keyword>
<proteinExistence type="predicted"/>
<keyword evidence="2" id="KW-0645">Protease</keyword>
<gene>
    <name evidence="9" type="ORF">ACFOUR_00470</name>
</gene>
<evidence type="ECO:0000256" key="8">
    <source>
        <dbReference type="SAM" id="Phobius"/>
    </source>
</evidence>
<evidence type="ECO:0000256" key="7">
    <source>
        <dbReference type="SAM" id="MobiDB-lite"/>
    </source>
</evidence>
<dbReference type="InterPro" id="IPR024079">
    <property type="entry name" value="MetalloPept_cat_dom_sf"/>
</dbReference>
<protein>
    <recommendedName>
        <fullName evidence="11">Zn-dependent protease</fullName>
    </recommendedName>
</protein>